<dbReference type="SUPFAM" id="SSF55729">
    <property type="entry name" value="Acyl-CoA N-acyltransferases (Nat)"/>
    <property type="match status" value="1"/>
</dbReference>
<keyword evidence="2" id="KW-0808">Transferase</keyword>
<keyword evidence="3" id="KW-1185">Reference proteome</keyword>
<reference evidence="2 3" key="2">
    <citation type="submission" date="2014-09" db="EMBL/GenBank/DDBJ databases">
        <authorList>
            <consortium name="NBRP consortium"/>
            <person name="Sawabe T."/>
            <person name="Meirelles P."/>
            <person name="Nakanishi M."/>
            <person name="Sayaka M."/>
            <person name="Hattori M."/>
            <person name="Ohkuma M."/>
        </authorList>
    </citation>
    <scope>NUCLEOTIDE SEQUENCE [LARGE SCALE GENOMIC DNA]</scope>
    <source>
        <strain evidence="3">JCM19235</strain>
    </source>
</reference>
<name>A0A090RX81_9VIBR</name>
<accession>A0A090RX81</accession>
<dbReference type="InterPro" id="IPR016181">
    <property type="entry name" value="Acyl_CoA_acyltransferase"/>
</dbReference>
<gene>
    <name evidence="2" type="ORF">JCM19235_2601</name>
</gene>
<dbReference type="Pfam" id="PF00583">
    <property type="entry name" value="Acetyltransf_1"/>
    <property type="match status" value="1"/>
</dbReference>
<organism evidence="2 3">
    <name type="scientific">Vibrio maritimus</name>
    <dbReference type="NCBI Taxonomy" id="990268"/>
    <lineage>
        <taxon>Bacteria</taxon>
        <taxon>Pseudomonadati</taxon>
        <taxon>Pseudomonadota</taxon>
        <taxon>Gammaproteobacteria</taxon>
        <taxon>Vibrionales</taxon>
        <taxon>Vibrionaceae</taxon>
        <taxon>Vibrio</taxon>
    </lineage>
</organism>
<dbReference type="EMBL" id="BBMR01000003">
    <property type="protein sequence ID" value="GAL19178.1"/>
    <property type="molecule type" value="Genomic_DNA"/>
</dbReference>
<proteinExistence type="predicted"/>
<evidence type="ECO:0000259" key="1">
    <source>
        <dbReference type="PROSITE" id="PS51186"/>
    </source>
</evidence>
<dbReference type="AlphaFoldDB" id="A0A090RX81"/>
<reference evidence="2 3" key="1">
    <citation type="submission" date="2014-09" db="EMBL/GenBank/DDBJ databases">
        <title>Vibrio maritimus JCM 19235. (C45) whole genome shotgun sequence.</title>
        <authorList>
            <person name="Sawabe T."/>
            <person name="Meirelles P."/>
            <person name="Nakanishi M."/>
            <person name="Sayaka M."/>
            <person name="Hattori M."/>
            <person name="Ohkuma M."/>
        </authorList>
    </citation>
    <scope>NUCLEOTIDE SEQUENCE [LARGE SCALE GENOMIC DNA]</scope>
    <source>
        <strain evidence="3">JCM19235</strain>
    </source>
</reference>
<dbReference type="Proteomes" id="UP000029228">
    <property type="component" value="Unassembled WGS sequence"/>
</dbReference>
<sequence>MTLVIRKVEIPVTEELVNLSVDESQLPFVGITSEIVHASLSKPLETQWVIYSNEIAVGFFLLDQEYANTMKDAPAGSVGLRAYFIDQRYQGLGLAKSSLSLITEEFDSWLSIAPCDLYLTVNCKNTIAYQLYQKVGFVDTGELYLGGAAGPQHIMCFKSKKPR</sequence>
<feature type="domain" description="N-acetyltransferase" evidence="1">
    <location>
        <begin position="3"/>
        <end position="163"/>
    </location>
</feature>
<dbReference type="PROSITE" id="PS51186">
    <property type="entry name" value="GNAT"/>
    <property type="match status" value="1"/>
</dbReference>
<dbReference type="OrthoDB" id="8304386at2"/>
<protein>
    <submittedName>
        <fullName evidence="2">Histone acetyltransferase HPA2 and related acetyltransferases</fullName>
    </submittedName>
</protein>
<dbReference type="GO" id="GO:0016747">
    <property type="term" value="F:acyltransferase activity, transferring groups other than amino-acyl groups"/>
    <property type="evidence" value="ECO:0007669"/>
    <property type="project" value="InterPro"/>
</dbReference>
<comment type="caution">
    <text evidence="2">The sequence shown here is derived from an EMBL/GenBank/DDBJ whole genome shotgun (WGS) entry which is preliminary data.</text>
</comment>
<dbReference type="STRING" id="990268.JCM19235_2601"/>
<evidence type="ECO:0000313" key="3">
    <source>
        <dbReference type="Proteomes" id="UP000029228"/>
    </source>
</evidence>
<dbReference type="Gene3D" id="3.40.630.30">
    <property type="match status" value="1"/>
</dbReference>
<evidence type="ECO:0000313" key="2">
    <source>
        <dbReference type="EMBL" id="GAL19178.1"/>
    </source>
</evidence>
<dbReference type="InterPro" id="IPR000182">
    <property type="entry name" value="GNAT_dom"/>
</dbReference>